<dbReference type="GO" id="GO:0006355">
    <property type="term" value="P:regulation of DNA-templated transcription"/>
    <property type="evidence" value="ECO:0007669"/>
    <property type="project" value="InterPro"/>
</dbReference>
<dbReference type="Gene3D" id="6.10.140.140">
    <property type="match status" value="1"/>
</dbReference>
<feature type="domain" description="KRAB" evidence="1">
    <location>
        <begin position="10"/>
        <end position="85"/>
    </location>
</feature>
<accession>A0A670HSL1</accession>
<dbReference type="InterPro" id="IPR036051">
    <property type="entry name" value="KRAB_dom_sf"/>
</dbReference>
<proteinExistence type="predicted"/>
<dbReference type="Proteomes" id="UP000472272">
    <property type="component" value="Chromosome 2"/>
</dbReference>
<dbReference type="PROSITE" id="PS50805">
    <property type="entry name" value="KRAB"/>
    <property type="match status" value="1"/>
</dbReference>
<keyword evidence="3" id="KW-1185">Reference proteome</keyword>
<reference evidence="2" key="2">
    <citation type="submission" date="2025-08" db="UniProtKB">
        <authorList>
            <consortium name="Ensembl"/>
        </authorList>
    </citation>
    <scope>IDENTIFICATION</scope>
</reference>
<reference evidence="2 3" key="1">
    <citation type="journal article" date="2019" name="Proc. Natl. Acad. Sci. U.S.A.">
        <title>Regulatory changes in pterin and carotenoid genes underlie balanced color polymorphisms in the wall lizard.</title>
        <authorList>
            <person name="Andrade P."/>
            <person name="Pinho C."/>
            <person name="Perez I de Lanuza G."/>
            <person name="Afonso S."/>
            <person name="Brejcha J."/>
            <person name="Rubin C.J."/>
            <person name="Wallerman O."/>
            <person name="Pereira P."/>
            <person name="Sabatino S.J."/>
            <person name="Bellati A."/>
            <person name="Pellitteri-Rosa D."/>
            <person name="Bosakova Z."/>
            <person name="Bunikis I."/>
            <person name="Carretero M.A."/>
            <person name="Feiner N."/>
            <person name="Marsik P."/>
            <person name="Pauperio F."/>
            <person name="Salvi D."/>
            <person name="Soler L."/>
            <person name="While G.M."/>
            <person name="Uller T."/>
            <person name="Font E."/>
            <person name="Andersson L."/>
            <person name="Carneiro M."/>
        </authorList>
    </citation>
    <scope>NUCLEOTIDE SEQUENCE</scope>
</reference>
<dbReference type="GeneTree" id="ENSGT00990000208969"/>
<dbReference type="AlphaFoldDB" id="A0A670HSL1"/>
<name>A0A670HSL1_PODMU</name>
<protein>
    <recommendedName>
        <fullName evidence="1">KRAB domain-containing protein</fullName>
    </recommendedName>
</protein>
<evidence type="ECO:0000313" key="2">
    <source>
        <dbReference type="Ensembl" id="ENSPMRP00000002215.1"/>
    </source>
</evidence>
<evidence type="ECO:0000259" key="1">
    <source>
        <dbReference type="PROSITE" id="PS50805"/>
    </source>
</evidence>
<dbReference type="Pfam" id="PF01352">
    <property type="entry name" value="KRAB"/>
    <property type="match status" value="1"/>
</dbReference>
<sequence>LPWSLTTDGVCFEDVAFHFTHKDWALLDPDQRALQEEVKGVKCGILDSLVRLPAGSSDQFLNSIQISAGQTSAILREPNSASYSV</sequence>
<dbReference type="CDD" id="cd07765">
    <property type="entry name" value="KRAB_A-box"/>
    <property type="match status" value="1"/>
</dbReference>
<organism evidence="2 3">
    <name type="scientific">Podarcis muralis</name>
    <name type="common">Wall lizard</name>
    <name type="synonym">Lacerta muralis</name>
    <dbReference type="NCBI Taxonomy" id="64176"/>
    <lineage>
        <taxon>Eukaryota</taxon>
        <taxon>Metazoa</taxon>
        <taxon>Chordata</taxon>
        <taxon>Craniata</taxon>
        <taxon>Vertebrata</taxon>
        <taxon>Euteleostomi</taxon>
        <taxon>Lepidosauria</taxon>
        <taxon>Squamata</taxon>
        <taxon>Bifurcata</taxon>
        <taxon>Unidentata</taxon>
        <taxon>Episquamata</taxon>
        <taxon>Laterata</taxon>
        <taxon>Lacertibaenia</taxon>
        <taxon>Lacertidae</taxon>
        <taxon>Podarcis</taxon>
    </lineage>
</organism>
<reference evidence="2" key="3">
    <citation type="submission" date="2025-09" db="UniProtKB">
        <authorList>
            <consortium name="Ensembl"/>
        </authorList>
    </citation>
    <scope>IDENTIFICATION</scope>
</reference>
<dbReference type="SUPFAM" id="SSF109640">
    <property type="entry name" value="KRAB domain (Kruppel-associated box)"/>
    <property type="match status" value="1"/>
</dbReference>
<dbReference type="Ensembl" id="ENSPMRT00000002358.1">
    <property type="protein sequence ID" value="ENSPMRP00000002215.1"/>
    <property type="gene ID" value="ENSPMRG00000001613.1"/>
</dbReference>
<evidence type="ECO:0000313" key="3">
    <source>
        <dbReference type="Proteomes" id="UP000472272"/>
    </source>
</evidence>
<dbReference type="InterPro" id="IPR001909">
    <property type="entry name" value="KRAB"/>
</dbReference>